<dbReference type="Gene3D" id="3.40.50.980">
    <property type="match status" value="2"/>
</dbReference>
<name>A0A328VCD2_9CHLR</name>
<dbReference type="RefSeq" id="WP_112427823.1">
    <property type="nucleotide sequence ID" value="NZ_MCIF01000002.1"/>
</dbReference>
<dbReference type="EMBL" id="MCIF01000002">
    <property type="protein sequence ID" value="RAQ95257.1"/>
    <property type="molecule type" value="Genomic_DNA"/>
</dbReference>
<dbReference type="GO" id="GO:0005524">
    <property type="term" value="F:ATP binding"/>
    <property type="evidence" value="ECO:0007669"/>
    <property type="project" value="UniProtKB-KW"/>
</dbReference>
<protein>
    <recommendedName>
        <fullName evidence="10">Long-chain fatty acid--CoA ligase</fullName>
    </recommendedName>
</protein>
<gene>
    <name evidence="8" type="ORF">A4R35_06900</name>
</gene>
<keyword evidence="2" id="KW-0436">Ligase</keyword>
<keyword evidence="5" id="KW-0812">Transmembrane</keyword>
<evidence type="ECO:0000313" key="9">
    <source>
        <dbReference type="Proteomes" id="UP000248706"/>
    </source>
</evidence>
<dbReference type="InterPro" id="IPR045851">
    <property type="entry name" value="AMP-bd_C_sf"/>
</dbReference>
<dbReference type="InterPro" id="IPR020845">
    <property type="entry name" value="AMP-binding_CS"/>
</dbReference>
<proteinExistence type="inferred from homology"/>
<dbReference type="Gene3D" id="2.30.38.10">
    <property type="entry name" value="Luciferase, Domain 3"/>
    <property type="match status" value="1"/>
</dbReference>
<dbReference type="InterPro" id="IPR000873">
    <property type="entry name" value="AMP-dep_synth/lig_dom"/>
</dbReference>
<sequence length="539" mass="59614">MPEKMFAPELFRPPVEFPEVPYDHLLRRAAERNPDGRAIIYHDLSLTYREVVSMVNCIANGLYNLGLRKGERLCIFTLNRPEYTITFIAAASIGLVVTPMNPSYKEREIAYQLENSEASAILVQRELLPLLQAVLAQKSLPNLRHVIVTGSHVPEGLPQAIPFGRLLRESSPKAPPTVPIDPDDLLALPYSSGTTGLPKGTMLTHRNLVSNNLQFTTALQTTFTDVALLFLPFYHIYGVMLTGGFLACGATQIVMERFDMLQSLELCEKYNVTYYFAVPPIILALANAPIDLSKLKSVKYIFSGAAPLAPEPARKVQEKTGIQVVQGYGLTEASPLTHAQPKDPALVRLESVGLPVHNTEQKIVDLETGTRELPVGEDGEIIIRGPQVMKGYWKAPEETAQTLRDGWLYTGDIGHVDEDGYTYIVDRKKEMIKYKGFGIAPAEIEALLLEHPAVMDAAVIPVPDPEAGEVPKGFVVLRPGQSVTPDDLIAFVNGRLAGYKRLGFVEFIDSIPKVASGKILRRELKERERARRAAEQQAL</sequence>
<dbReference type="Pfam" id="PF13193">
    <property type="entry name" value="AMP-binding_C"/>
    <property type="match status" value="1"/>
</dbReference>
<keyword evidence="4" id="KW-0067">ATP-binding</keyword>
<feature type="transmembrane region" description="Helical" evidence="5">
    <location>
        <begin position="272"/>
        <end position="290"/>
    </location>
</feature>
<dbReference type="FunFam" id="3.40.50.12780:FF:000003">
    <property type="entry name" value="Long-chain-fatty-acid--CoA ligase FadD"/>
    <property type="match status" value="1"/>
</dbReference>
<accession>A0A328VCD2</accession>
<dbReference type="PANTHER" id="PTHR24096:SF149">
    <property type="entry name" value="AMP-BINDING DOMAIN-CONTAINING PROTEIN-RELATED"/>
    <property type="match status" value="1"/>
</dbReference>
<feature type="domain" description="AMP-dependent synthetase/ligase" evidence="6">
    <location>
        <begin position="26"/>
        <end position="393"/>
    </location>
</feature>
<keyword evidence="9" id="KW-1185">Reference proteome</keyword>
<keyword evidence="3" id="KW-0547">Nucleotide-binding</keyword>
<evidence type="ECO:0000313" key="8">
    <source>
        <dbReference type="EMBL" id="RAQ95257.1"/>
    </source>
</evidence>
<evidence type="ECO:0000259" key="6">
    <source>
        <dbReference type="Pfam" id="PF00501"/>
    </source>
</evidence>
<dbReference type="SUPFAM" id="SSF56801">
    <property type="entry name" value="Acetyl-CoA synthetase-like"/>
    <property type="match status" value="1"/>
</dbReference>
<dbReference type="PROSITE" id="PS00455">
    <property type="entry name" value="AMP_BINDING"/>
    <property type="match status" value="1"/>
</dbReference>
<keyword evidence="5" id="KW-1133">Transmembrane helix</keyword>
<dbReference type="GO" id="GO:0016405">
    <property type="term" value="F:CoA-ligase activity"/>
    <property type="evidence" value="ECO:0007669"/>
    <property type="project" value="TreeGrafter"/>
</dbReference>
<comment type="caution">
    <text evidence="8">The sequence shown here is derived from an EMBL/GenBank/DDBJ whole genome shotgun (WGS) entry which is preliminary data.</text>
</comment>
<dbReference type="InterPro" id="IPR025110">
    <property type="entry name" value="AMP-bd_C"/>
</dbReference>
<evidence type="ECO:0008006" key="10">
    <source>
        <dbReference type="Google" id="ProtNLM"/>
    </source>
</evidence>
<dbReference type="FunFam" id="3.30.300.30:FF:000007">
    <property type="entry name" value="4-coumarate--CoA ligase 2"/>
    <property type="match status" value="1"/>
</dbReference>
<dbReference type="PANTHER" id="PTHR24096">
    <property type="entry name" value="LONG-CHAIN-FATTY-ACID--COA LIGASE"/>
    <property type="match status" value="1"/>
</dbReference>
<feature type="domain" description="AMP-binding enzyme C-terminal" evidence="7">
    <location>
        <begin position="443"/>
        <end position="518"/>
    </location>
</feature>
<comment type="similarity">
    <text evidence="1">Belongs to the ATP-dependent AMP-binding enzyme family.</text>
</comment>
<evidence type="ECO:0000256" key="2">
    <source>
        <dbReference type="ARBA" id="ARBA00022598"/>
    </source>
</evidence>
<evidence type="ECO:0000256" key="1">
    <source>
        <dbReference type="ARBA" id="ARBA00006432"/>
    </source>
</evidence>
<evidence type="ECO:0000259" key="7">
    <source>
        <dbReference type="Pfam" id="PF13193"/>
    </source>
</evidence>
<evidence type="ECO:0000256" key="4">
    <source>
        <dbReference type="ARBA" id="ARBA00022840"/>
    </source>
</evidence>
<evidence type="ECO:0000256" key="3">
    <source>
        <dbReference type="ARBA" id="ARBA00022741"/>
    </source>
</evidence>
<dbReference type="Proteomes" id="UP000248706">
    <property type="component" value="Unassembled WGS sequence"/>
</dbReference>
<keyword evidence="5" id="KW-0472">Membrane</keyword>
<dbReference type="Pfam" id="PF00501">
    <property type="entry name" value="AMP-binding"/>
    <property type="match status" value="1"/>
</dbReference>
<dbReference type="OrthoDB" id="9781737at2"/>
<feature type="transmembrane region" description="Helical" evidence="5">
    <location>
        <begin position="226"/>
        <end position="251"/>
    </location>
</feature>
<reference evidence="8 9" key="1">
    <citation type="submission" date="2016-08" db="EMBL/GenBank/DDBJ databases">
        <title>Analysis of Carbohydrate Active Enzymes in Thermogemmatispora T81 Reveals Carbohydrate Degradation Ability.</title>
        <authorList>
            <person name="Tomazini A."/>
            <person name="Lal S."/>
            <person name="Stott M."/>
            <person name="Henrissat B."/>
            <person name="Polikarpov I."/>
            <person name="Sparling R."/>
            <person name="Levin D.B."/>
        </authorList>
    </citation>
    <scope>NUCLEOTIDE SEQUENCE [LARGE SCALE GENOMIC DNA]</scope>
    <source>
        <strain evidence="8 9">T81</strain>
    </source>
</reference>
<dbReference type="Gene3D" id="3.30.300.30">
    <property type="match status" value="1"/>
</dbReference>
<dbReference type="AlphaFoldDB" id="A0A328VCD2"/>
<organism evidence="8 9">
    <name type="scientific">Thermogemmatispora tikiterensis</name>
    <dbReference type="NCBI Taxonomy" id="1825093"/>
    <lineage>
        <taxon>Bacteria</taxon>
        <taxon>Bacillati</taxon>
        <taxon>Chloroflexota</taxon>
        <taxon>Ktedonobacteria</taxon>
        <taxon>Thermogemmatisporales</taxon>
        <taxon>Thermogemmatisporaceae</taxon>
        <taxon>Thermogemmatispora</taxon>
    </lineage>
</organism>
<evidence type="ECO:0000256" key="5">
    <source>
        <dbReference type="SAM" id="Phobius"/>
    </source>
</evidence>